<feature type="transmembrane region" description="Helical" evidence="1">
    <location>
        <begin position="82"/>
        <end position="100"/>
    </location>
</feature>
<feature type="transmembrane region" description="Helical" evidence="1">
    <location>
        <begin position="49"/>
        <end position="70"/>
    </location>
</feature>
<feature type="transmembrane region" description="Helical" evidence="1">
    <location>
        <begin position="198"/>
        <end position="220"/>
    </location>
</feature>
<dbReference type="RefSeq" id="WP_115585606.1">
    <property type="nucleotide sequence ID" value="NZ_CP025544.1"/>
</dbReference>
<evidence type="ECO:0000313" key="2">
    <source>
        <dbReference type="EMBL" id="AXK60591.1"/>
    </source>
</evidence>
<evidence type="ECO:0000256" key="1">
    <source>
        <dbReference type="SAM" id="Phobius"/>
    </source>
</evidence>
<dbReference type="Proteomes" id="UP000254834">
    <property type="component" value="Chromosome"/>
</dbReference>
<feature type="transmembrane region" description="Helical" evidence="1">
    <location>
        <begin position="14"/>
        <end position="37"/>
    </location>
</feature>
<dbReference type="KEGG" id="cdes:C0J27_02430"/>
<dbReference type="EMBL" id="CP025544">
    <property type="protein sequence ID" value="AXK60591.1"/>
    <property type="molecule type" value="Genomic_DNA"/>
</dbReference>
<feature type="transmembrane region" description="Helical" evidence="1">
    <location>
        <begin position="120"/>
        <end position="139"/>
    </location>
</feature>
<gene>
    <name evidence="2" type="ORF">C0J27_02430</name>
</gene>
<reference evidence="2 3" key="1">
    <citation type="submission" date="2017-12" db="EMBL/GenBank/DDBJ databases">
        <title>Chromulinavorax destructans is a abundant pathogen of dominant heterotrophic picoflagllates.</title>
        <authorList>
            <person name="Deeg C.M."/>
            <person name="Zimmer M."/>
            <person name="Suttle C.A."/>
        </authorList>
    </citation>
    <scope>NUCLEOTIDE SEQUENCE [LARGE SCALE GENOMIC DNA]</scope>
    <source>
        <strain evidence="2 3">SeV1</strain>
    </source>
</reference>
<proteinExistence type="predicted"/>
<organism evidence="2 3">
    <name type="scientific">Candidatus Chromulinivorax destructor</name>
    <dbReference type="NCBI Taxonomy" id="2066483"/>
    <lineage>
        <taxon>Bacteria</taxon>
        <taxon>Candidatus Babelota</taxon>
        <taxon>Candidatus Babeliae</taxon>
        <taxon>Candidatus Babeliales</taxon>
        <taxon>Candidatus Chromulinivoraceae</taxon>
        <taxon>Candidatus Chromulinivorax</taxon>
    </lineage>
</organism>
<name>A0A345ZBC4_9BACT</name>
<keyword evidence="1" id="KW-1133">Transmembrane helix</keyword>
<accession>A0A345ZBC4</accession>
<protein>
    <submittedName>
        <fullName evidence="2">Uncharacterized protein</fullName>
    </submittedName>
</protein>
<keyword evidence="3" id="KW-1185">Reference proteome</keyword>
<evidence type="ECO:0000313" key="3">
    <source>
        <dbReference type="Proteomes" id="UP000254834"/>
    </source>
</evidence>
<keyword evidence="1" id="KW-0472">Membrane</keyword>
<dbReference type="AlphaFoldDB" id="A0A345ZBC4"/>
<feature type="transmembrane region" description="Helical" evidence="1">
    <location>
        <begin position="160"/>
        <end position="178"/>
    </location>
</feature>
<keyword evidence="1" id="KW-0812">Transmembrane</keyword>
<sequence>MFHNRLTYQQLSDFFHLTTFIGLVNLLCKVLQIYYVPDATRLSIIIDNISNATFFTTTIIIVGLALKFFLKDYKSFTKKHKILALSIMACIVTFIVWIVITNKILKFYLFAIKDMHDKKAVYLFAFIICMLIFDSYYAYKDHSKIGEAALIKSIFKSFRLLLYKYLVIGLSYAGLLHMTELHRFAETSVPIIQYTTLWFASVLGLLLVSIWTIYFLYYVLKNILYHQDK</sequence>